<evidence type="ECO:0000256" key="5">
    <source>
        <dbReference type="ARBA" id="ARBA00023136"/>
    </source>
</evidence>
<dbReference type="Proteomes" id="UP000306402">
    <property type="component" value="Unassembled WGS sequence"/>
</dbReference>
<dbReference type="AlphaFoldDB" id="A0A5R9KY72"/>
<dbReference type="Pfam" id="PF12704">
    <property type="entry name" value="MacB_PCD"/>
    <property type="match status" value="2"/>
</dbReference>
<feature type="transmembrane region" description="Helical" evidence="6">
    <location>
        <begin position="423"/>
        <end position="442"/>
    </location>
</feature>
<feature type="transmembrane region" description="Helical" evidence="6">
    <location>
        <begin position="337"/>
        <end position="358"/>
    </location>
</feature>
<keyword evidence="3 6" id="KW-0812">Transmembrane</keyword>
<dbReference type="PANTHER" id="PTHR30572:SF18">
    <property type="entry name" value="ABC-TYPE MACROLIDE FAMILY EXPORT SYSTEM PERMEASE COMPONENT 2"/>
    <property type="match status" value="1"/>
</dbReference>
<evidence type="ECO:0000313" key="9">
    <source>
        <dbReference type="EMBL" id="TLV01020.1"/>
    </source>
</evidence>
<feature type="transmembrane region" description="Helical" evidence="6">
    <location>
        <begin position="669"/>
        <end position="694"/>
    </location>
</feature>
<keyword evidence="5 6" id="KW-0472">Membrane</keyword>
<dbReference type="EMBL" id="VCEJ01000004">
    <property type="protein sequence ID" value="TLV01020.1"/>
    <property type="molecule type" value="Genomic_DNA"/>
</dbReference>
<keyword evidence="10" id="KW-1185">Reference proteome</keyword>
<name>A0A5R9KY72_9BACT</name>
<feature type="domain" description="MacB-like periplasmic core" evidence="8">
    <location>
        <begin position="21"/>
        <end position="237"/>
    </location>
</feature>
<evidence type="ECO:0000256" key="6">
    <source>
        <dbReference type="SAM" id="Phobius"/>
    </source>
</evidence>
<comment type="subcellular location">
    <subcellularLocation>
        <location evidence="1">Cell membrane</location>
        <topology evidence="1">Multi-pass membrane protein</topology>
    </subcellularLocation>
</comment>
<evidence type="ECO:0000256" key="2">
    <source>
        <dbReference type="ARBA" id="ARBA00022475"/>
    </source>
</evidence>
<dbReference type="PANTHER" id="PTHR30572">
    <property type="entry name" value="MEMBRANE COMPONENT OF TRANSPORTER-RELATED"/>
    <property type="match status" value="1"/>
</dbReference>
<feature type="transmembrane region" description="Helical" evidence="6">
    <location>
        <begin position="706"/>
        <end position="738"/>
    </location>
</feature>
<comment type="caution">
    <text evidence="9">The sequence shown here is derived from an EMBL/GenBank/DDBJ whole genome shotgun (WGS) entry which is preliminary data.</text>
</comment>
<feature type="domain" description="ABC3 transporter permease C-terminal" evidence="7">
    <location>
        <begin position="673"/>
        <end position="784"/>
    </location>
</feature>
<evidence type="ECO:0000313" key="10">
    <source>
        <dbReference type="Proteomes" id="UP000306402"/>
    </source>
</evidence>
<gene>
    <name evidence="9" type="ORF">FEN17_16280</name>
</gene>
<organism evidence="9 10">
    <name type="scientific">Dyadobacter luticola</name>
    <dbReference type="NCBI Taxonomy" id="1979387"/>
    <lineage>
        <taxon>Bacteria</taxon>
        <taxon>Pseudomonadati</taxon>
        <taxon>Bacteroidota</taxon>
        <taxon>Cytophagia</taxon>
        <taxon>Cytophagales</taxon>
        <taxon>Spirosomataceae</taxon>
        <taxon>Dyadobacter</taxon>
    </lineage>
</organism>
<evidence type="ECO:0000256" key="1">
    <source>
        <dbReference type="ARBA" id="ARBA00004651"/>
    </source>
</evidence>
<feature type="transmembrane region" description="Helical" evidence="6">
    <location>
        <begin position="20"/>
        <end position="41"/>
    </location>
</feature>
<feature type="transmembrane region" description="Helical" evidence="6">
    <location>
        <begin position="284"/>
        <end position="303"/>
    </location>
</feature>
<evidence type="ECO:0000259" key="7">
    <source>
        <dbReference type="Pfam" id="PF02687"/>
    </source>
</evidence>
<feature type="transmembrane region" description="Helical" evidence="6">
    <location>
        <begin position="373"/>
        <end position="398"/>
    </location>
</feature>
<accession>A0A5R9KY72</accession>
<dbReference type="GO" id="GO:0005886">
    <property type="term" value="C:plasma membrane"/>
    <property type="evidence" value="ECO:0007669"/>
    <property type="project" value="UniProtKB-SubCell"/>
</dbReference>
<sequence length="793" mass="88424">MFLNYLKISLRNLLRAKGYAFINIAGLAVGMSASVLIFLWISSELEFDRFYKKTDRLYQVYNRDVFNNEPTLWGTTPPPLAPELKSSYADIENVTRYAPLTLLFSVEDKNVNTQGAFADPDIFDVFDFQLLSGSRKDLLKEINGIVITRRLAENLFGTTDAIGKTIQMDHKDNFLVSAVMENLPENSQFKDRDYFLPWLFFQKPGWAKNEWNNNNYFTFLTLKEGVNVTAVEQKIKKVTANHLKGMIDDVAHREIFLHPAGKWYLYSKIENGKLVEGRIVTVRLFGIIAAFILLIACVNFVNLSTARSEKRAKEVGVRKVAGAPKGSLVLQFMTESVLLAFLASIFAALILVAAVPAFNNLIGRRLYPDLGSVYFWTSVIGFVLFTGLLAGSYPAFFLSSFQPSKVIKGIYTHAHAAFSPRKGLVVMQFTFAIILIISTLVIRKQIDYGESRASGYDKSNLLITALPGELEKHYTAVRDELVSSGVAVSATKSLGPAMSLNSRQWGVQFPGSVETDKNVEFDLFGADQNFVKTTGVTLLEGREIDLTKFPTDTTAVVLNETAVKAMRLKNAVGTVIRYQDTDWHVVGVVKDFIYESPYLPVKPAIIEGPGGLLPHQWISIRLSPKNPMAQNLKTAEGIFKKYNPGYPFEYSFADENYKSRFAQEQLTGALTGIFTGLAIFISCLGLFGLAAYTAQQRTKEIGVRKVLGASVASIVNLLTGNFVKLVIISFVIAAPIGWYAMREWLKDYDYRIDLDPGIFIMTVLAAMLIVVLTVSFQAINAALKNPVRSLRNE</sequence>
<dbReference type="GO" id="GO:0022857">
    <property type="term" value="F:transmembrane transporter activity"/>
    <property type="evidence" value="ECO:0007669"/>
    <property type="project" value="TreeGrafter"/>
</dbReference>
<proteinExistence type="predicted"/>
<evidence type="ECO:0000256" key="3">
    <source>
        <dbReference type="ARBA" id="ARBA00022692"/>
    </source>
</evidence>
<evidence type="ECO:0000256" key="4">
    <source>
        <dbReference type="ARBA" id="ARBA00022989"/>
    </source>
</evidence>
<dbReference type="InterPro" id="IPR025857">
    <property type="entry name" value="MacB_PCD"/>
</dbReference>
<dbReference type="RefSeq" id="WP_138366392.1">
    <property type="nucleotide sequence ID" value="NZ_VCEJ01000004.1"/>
</dbReference>
<feature type="domain" description="ABC3 transporter permease C-terminal" evidence="7">
    <location>
        <begin position="287"/>
        <end position="401"/>
    </location>
</feature>
<feature type="transmembrane region" description="Helical" evidence="6">
    <location>
        <begin position="758"/>
        <end position="783"/>
    </location>
</feature>
<dbReference type="InterPro" id="IPR050250">
    <property type="entry name" value="Macrolide_Exporter_MacB"/>
</dbReference>
<keyword evidence="2" id="KW-1003">Cell membrane</keyword>
<dbReference type="Pfam" id="PF02687">
    <property type="entry name" value="FtsX"/>
    <property type="match status" value="2"/>
</dbReference>
<dbReference type="InterPro" id="IPR003838">
    <property type="entry name" value="ABC3_permease_C"/>
</dbReference>
<protein>
    <submittedName>
        <fullName evidence="9">FtsX-like permease family protein</fullName>
    </submittedName>
</protein>
<dbReference type="OrthoDB" id="5933722at2"/>
<feature type="domain" description="MacB-like periplasmic core" evidence="8">
    <location>
        <begin position="515"/>
        <end position="592"/>
    </location>
</feature>
<keyword evidence="4 6" id="KW-1133">Transmembrane helix</keyword>
<evidence type="ECO:0000259" key="8">
    <source>
        <dbReference type="Pfam" id="PF12704"/>
    </source>
</evidence>
<reference evidence="9 10" key="1">
    <citation type="submission" date="2019-05" db="EMBL/GenBank/DDBJ databases">
        <authorList>
            <person name="Qu J.-H."/>
        </authorList>
    </citation>
    <scope>NUCLEOTIDE SEQUENCE [LARGE SCALE GENOMIC DNA]</scope>
    <source>
        <strain evidence="9 10">T17</strain>
    </source>
</reference>